<evidence type="ECO:0000256" key="8">
    <source>
        <dbReference type="ARBA" id="ARBA00022792"/>
    </source>
</evidence>
<keyword evidence="8 17" id="KW-0999">Mitochondrion inner membrane</keyword>
<keyword evidence="14 17" id="KW-0496">Mitochondrion</keyword>
<evidence type="ECO:0000256" key="11">
    <source>
        <dbReference type="ARBA" id="ARBA00022989"/>
    </source>
</evidence>
<evidence type="ECO:0000256" key="16">
    <source>
        <dbReference type="ARBA" id="ARBA00049551"/>
    </source>
</evidence>
<comment type="catalytic activity">
    <reaction evidence="16 17">
        <text>a ubiquinone + NADH + 5 H(+)(in) = a ubiquinol + NAD(+) + 4 H(+)(out)</text>
        <dbReference type="Rhea" id="RHEA:29091"/>
        <dbReference type="Rhea" id="RHEA-COMP:9565"/>
        <dbReference type="Rhea" id="RHEA-COMP:9566"/>
        <dbReference type="ChEBI" id="CHEBI:15378"/>
        <dbReference type="ChEBI" id="CHEBI:16389"/>
        <dbReference type="ChEBI" id="CHEBI:17976"/>
        <dbReference type="ChEBI" id="CHEBI:57540"/>
        <dbReference type="ChEBI" id="CHEBI:57945"/>
        <dbReference type="EC" id="7.1.1.2"/>
    </reaction>
</comment>
<dbReference type="PANTHER" id="PTHR46552:SF1">
    <property type="entry name" value="NADH-UBIQUINONE OXIDOREDUCTASE CHAIN 2"/>
    <property type="match status" value="1"/>
</dbReference>
<feature type="transmembrane region" description="Helical" evidence="17">
    <location>
        <begin position="96"/>
        <end position="114"/>
    </location>
</feature>
<keyword evidence="11 17" id="KW-1133">Transmembrane helix</keyword>
<evidence type="ECO:0000256" key="5">
    <source>
        <dbReference type="ARBA" id="ARBA00022448"/>
    </source>
</evidence>
<dbReference type="EMBL" id="JX564884">
    <property type="protein sequence ID" value="AGN71419.1"/>
    <property type="molecule type" value="Genomic_DNA"/>
</dbReference>
<feature type="domain" description="NADH:quinone oxidoreductase/Mrp antiporter transmembrane" evidence="18">
    <location>
        <begin position="23"/>
        <end position="285"/>
    </location>
</feature>
<feature type="transmembrane region" description="Helical" evidence="17">
    <location>
        <begin position="26"/>
        <end position="44"/>
    </location>
</feature>
<evidence type="ECO:0000256" key="1">
    <source>
        <dbReference type="ARBA" id="ARBA00004448"/>
    </source>
</evidence>
<dbReference type="EC" id="7.1.1.2" evidence="3 17"/>
<keyword evidence="5" id="KW-0813">Transport</keyword>
<dbReference type="PANTHER" id="PTHR46552">
    <property type="entry name" value="NADH-UBIQUINONE OXIDOREDUCTASE CHAIN 2"/>
    <property type="match status" value="1"/>
</dbReference>
<dbReference type="InterPro" id="IPR050175">
    <property type="entry name" value="Complex_I_Subunit_2"/>
</dbReference>
<dbReference type="AlphaFoldDB" id="S4V0P5"/>
<dbReference type="Pfam" id="PF06444">
    <property type="entry name" value="NADH_dehy_S2_C"/>
    <property type="match status" value="1"/>
</dbReference>
<keyword evidence="13 17" id="KW-0830">Ubiquinone</keyword>
<sequence>MNPLTMLTFTLSLLTATVVVLSSHHWLLAWIGLELNTLAILPLMTKTPHPRAIEAATKYFLMQATASALLLFSALMNAYETGHWDPTSMVGTPTTVLSIALLTKLGLAPMHFWMPEVLQGTPLATGLILSTWQKIAPMCLFLQTHHSIDTSLIVLISLTSIIVGGWGGINQTQLRKMMAFSSIGHFGWIVMVIKFNPQLAMFSFLVYITMTTAMFATLMTLLATSMMDMSTAWPKTPTLTTTAMLTLLSLAGLPPLTGFVPKLLISLELMKQNLVLLTSATMLVSLLALFFYLRLVFIMVLTLSPNSPNSMITWHGPMKANLLITVMTTLALVASTLSPTIMLLM</sequence>
<feature type="transmembrane region" description="Helical" evidence="17">
    <location>
        <begin position="274"/>
        <end position="302"/>
    </location>
</feature>
<evidence type="ECO:0000256" key="6">
    <source>
        <dbReference type="ARBA" id="ARBA00022660"/>
    </source>
</evidence>
<evidence type="ECO:0000256" key="15">
    <source>
        <dbReference type="ARBA" id="ARBA00023136"/>
    </source>
</evidence>
<feature type="transmembrane region" description="Helical" evidence="17">
    <location>
        <begin position="150"/>
        <end position="169"/>
    </location>
</feature>
<feature type="transmembrane region" description="Helical" evidence="17">
    <location>
        <begin position="322"/>
        <end position="344"/>
    </location>
</feature>
<evidence type="ECO:0000256" key="9">
    <source>
        <dbReference type="ARBA" id="ARBA00022967"/>
    </source>
</evidence>
<evidence type="ECO:0000256" key="2">
    <source>
        <dbReference type="ARBA" id="ARBA00007012"/>
    </source>
</evidence>
<comment type="function">
    <text evidence="17">Core subunit of the mitochondrial membrane respiratory chain NADH dehydrogenase (Complex I) which catalyzes electron transfer from NADH through the respiratory chain, using ubiquinone as an electron acceptor. Essential for the catalytic activity and assembly of complex I.</text>
</comment>
<gene>
    <name evidence="20" type="primary">ND2</name>
</gene>
<evidence type="ECO:0000256" key="4">
    <source>
        <dbReference type="ARBA" id="ARBA00021008"/>
    </source>
</evidence>
<feature type="transmembrane region" description="Helical" evidence="17">
    <location>
        <begin position="56"/>
        <end position="76"/>
    </location>
</feature>
<name>S4V0P5_9NEOB</name>
<keyword evidence="9 17" id="KW-1278">Translocase</keyword>
<evidence type="ECO:0000256" key="17">
    <source>
        <dbReference type="RuleBase" id="RU003403"/>
    </source>
</evidence>
<dbReference type="GO" id="GO:0008137">
    <property type="term" value="F:NADH dehydrogenase (ubiquinone) activity"/>
    <property type="evidence" value="ECO:0007669"/>
    <property type="project" value="UniProtKB-EC"/>
</dbReference>
<evidence type="ECO:0000256" key="7">
    <source>
        <dbReference type="ARBA" id="ARBA00022692"/>
    </source>
</evidence>
<evidence type="ECO:0000256" key="10">
    <source>
        <dbReference type="ARBA" id="ARBA00022982"/>
    </source>
</evidence>
<keyword evidence="10 17" id="KW-0249">Electron transport</keyword>
<feature type="transmembrane region" description="Helical" evidence="17">
    <location>
        <begin position="243"/>
        <end position="265"/>
    </location>
</feature>
<evidence type="ECO:0000256" key="13">
    <source>
        <dbReference type="ARBA" id="ARBA00023075"/>
    </source>
</evidence>
<evidence type="ECO:0000313" key="20">
    <source>
        <dbReference type="EMBL" id="AGN71419.1"/>
    </source>
</evidence>
<dbReference type="Pfam" id="PF00361">
    <property type="entry name" value="Proton_antipo_M"/>
    <property type="match status" value="1"/>
</dbReference>
<protein>
    <recommendedName>
        <fullName evidence="4 17">NADH-ubiquinone oxidoreductase chain 2</fullName>
        <ecNumber evidence="3 17">7.1.1.2</ecNumber>
    </recommendedName>
</protein>
<keyword evidence="12 17" id="KW-0520">NAD</keyword>
<dbReference type="PRINTS" id="PR01436">
    <property type="entry name" value="NADHDHGNASE2"/>
</dbReference>
<feature type="transmembrane region" description="Helical" evidence="17">
    <location>
        <begin position="199"/>
        <end position="223"/>
    </location>
</feature>
<keyword evidence="15 17" id="KW-0472">Membrane</keyword>
<proteinExistence type="inferred from homology"/>
<organism evidence="20">
    <name type="scientific">Phrynobatrachus latifrons</name>
    <name type="common">Ahl's river frog</name>
    <dbReference type="NCBI Taxonomy" id="689408"/>
    <lineage>
        <taxon>Eukaryota</taxon>
        <taxon>Metazoa</taxon>
        <taxon>Chordata</taxon>
        <taxon>Craniata</taxon>
        <taxon>Vertebrata</taxon>
        <taxon>Euteleostomi</taxon>
        <taxon>Amphibia</taxon>
        <taxon>Batrachia</taxon>
        <taxon>Anura</taxon>
        <taxon>Neobatrachia</taxon>
        <taxon>Ranoidea</taxon>
        <taxon>Phrynobatrachidae</taxon>
        <taxon>Phrynobatrachus</taxon>
    </lineage>
</organism>
<dbReference type="GO" id="GO:0006120">
    <property type="term" value="P:mitochondrial electron transport, NADH to ubiquinone"/>
    <property type="evidence" value="ECO:0007669"/>
    <property type="project" value="InterPro"/>
</dbReference>
<keyword evidence="7 17" id="KW-0812">Transmembrane</keyword>
<evidence type="ECO:0000256" key="12">
    <source>
        <dbReference type="ARBA" id="ARBA00023027"/>
    </source>
</evidence>
<comment type="subcellular location">
    <subcellularLocation>
        <location evidence="1 17">Mitochondrion inner membrane</location>
        <topology evidence="1 17">Multi-pass membrane protein</topology>
    </subcellularLocation>
</comment>
<accession>S4V0P5</accession>
<dbReference type="GO" id="GO:0005743">
    <property type="term" value="C:mitochondrial inner membrane"/>
    <property type="evidence" value="ECO:0007669"/>
    <property type="project" value="UniProtKB-SubCell"/>
</dbReference>
<keyword evidence="6 17" id="KW-0679">Respiratory chain</keyword>
<geneLocation type="mitochondrion" evidence="20"/>
<comment type="similarity">
    <text evidence="2 17">Belongs to the complex I subunit 2 family.</text>
</comment>
<evidence type="ECO:0000259" key="18">
    <source>
        <dbReference type="Pfam" id="PF00361"/>
    </source>
</evidence>
<evidence type="ECO:0000256" key="14">
    <source>
        <dbReference type="ARBA" id="ARBA00023128"/>
    </source>
</evidence>
<dbReference type="InterPro" id="IPR003917">
    <property type="entry name" value="NADH_UbQ_OxRdtase_chain2"/>
</dbReference>
<dbReference type="InterPro" id="IPR010933">
    <property type="entry name" value="NADH_DH_su2_C"/>
</dbReference>
<evidence type="ECO:0000259" key="19">
    <source>
        <dbReference type="Pfam" id="PF06444"/>
    </source>
</evidence>
<evidence type="ECO:0000256" key="3">
    <source>
        <dbReference type="ARBA" id="ARBA00012944"/>
    </source>
</evidence>
<dbReference type="InterPro" id="IPR001750">
    <property type="entry name" value="ND/Mrp_TM"/>
</dbReference>
<reference evidence="20" key="1">
    <citation type="journal article" date="2013" name="Mol. Biol. Evol.">
        <title>Efficient Sequencing of Anuran mtDNAs and a Mitogenomic Exploration of the Phylogeny and Evolution of Frogs.</title>
        <authorList>
            <person name="Zhang P."/>
            <person name="Liang D."/>
            <person name="Mao R.L."/>
            <person name="Hillis D.M."/>
            <person name="Wake D.B."/>
            <person name="Cannatella D.C."/>
        </authorList>
    </citation>
    <scope>NUCLEOTIDE SEQUENCE</scope>
</reference>
<feature type="domain" description="NADH dehydrogenase subunit 2 C-terminal" evidence="19">
    <location>
        <begin position="289"/>
        <end position="341"/>
    </location>
</feature>